<comment type="caution">
    <text evidence="1">The sequence shown here is derived from an EMBL/GenBank/DDBJ whole genome shotgun (WGS) entry which is preliminary data.</text>
</comment>
<dbReference type="AlphaFoldDB" id="X0U7S2"/>
<organism evidence="1">
    <name type="scientific">marine sediment metagenome</name>
    <dbReference type="NCBI Taxonomy" id="412755"/>
    <lineage>
        <taxon>unclassified sequences</taxon>
        <taxon>metagenomes</taxon>
        <taxon>ecological metagenomes</taxon>
    </lineage>
</organism>
<protein>
    <submittedName>
        <fullName evidence="1">Uncharacterized protein</fullName>
    </submittedName>
</protein>
<proteinExistence type="predicted"/>
<feature type="non-terminal residue" evidence="1">
    <location>
        <position position="39"/>
    </location>
</feature>
<name>X0U7S2_9ZZZZ</name>
<sequence length="39" mass="4275">MAFATTLAPIETKNEKKIQMAKVASADVAMPLKRIEKSI</sequence>
<dbReference type="EMBL" id="BARS01025233">
    <property type="protein sequence ID" value="GAG01849.1"/>
    <property type="molecule type" value="Genomic_DNA"/>
</dbReference>
<reference evidence="1" key="1">
    <citation type="journal article" date="2014" name="Front. Microbiol.">
        <title>High frequency of phylogenetically diverse reductive dehalogenase-homologous genes in deep subseafloor sedimentary metagenomes.</title>
        <authorList>
            <person name="Kawai M."/>
            <person name="Futagami T."/>
            <person name="Toyoda A."/>
            <person name="Takaki Y."/>
            <person name="Nishi S."/>
            <person name="Hori S."/>
            <person name="Arai W."/>
            <person name="Tsubouchi T."/>
            <person name="Morono Y."/>
            <person name="Uchiyama I."/>
            <person name="Ito T."/>
            <person name="Fujiyama A."/>
            <person name="Inagaki F."/>
            <person name="Takami H."/>
        </authorList>
    </citation>
    <scope>NUCLEOTIDE SEQUENCE</scope>
    <source>
        <strain evidence="1">Expedition CK06-06</strain>
    </source>
</reference>
<gene>
    <name evidence="1" type="ORF">S01H1_39909</name>
</gene>
<evidence type="ECO:0000313" key="1">
    <source>
        <dbReference type="EMBL" id="GAG01849.1"/>
    </source>
</evidence>
<accession>X0U7S2</accession>